<dbReference type="SUPFAM" id="SSF53300">
    <property type="entry name" value="vWA-like"/>
    <property type="match status" value="1"/>
</dbReference>
<dbReference type="Gene3D" id="3.40.50.410">
    <property type="entry name" value="von Willebrand factor, type A domain"/>
    <property type="match status" value="1"/>
</dbReference>
<proteinExistence type="predicted"/>
<dbReference type="RefSeq" id="XP_002669499.1">
    <property type="nucleotide sequence ID" value="XM_002669453.1"/>
</dbReference>
<sequence length="231" mass="25559">MDHNHNNLMPEPILNAQSTMFQRKIPSFGIEVNSKIIEPAQVTTRADALKINTSLKTTSKNSKLAGSSIIEEGQIVILGDASVSMKGSPFKTLIDCFNNFVQSKAFNTGDLKISIALWGSTTEWFKHGDTIEPTDLDALNQFLNVWSVPLLGNTLLKQALNQTFRKFPKIENILIMCDGHIQDISSVDAFKSIRDAFHFTGIGSGSAPNMQEMAQYGNGIYEFSDINNNKK</sequence>
<dbReference type="KEGG" id="ngr:NAEGRDRAFT_54202"/>
<dbReference type="CDD" id="cd00198">
    <property type="entry name" value="vWFA"/>
    <property type="match status" value="1"/>
</dbReference>
<protein>
    <submittedName>
        <fullName evidence="2">Predicted protein</fullName>
    </submittedName>
</protein>
<reference evidence="2 3" key="1">
    <citation type="journal article" date="2010" name="Cell">
        <title>The genome of Naegleria gruberi illuminates early eukaryotic versatility.</title>
        <authorList>
            <person name="Fritz-Laylin L.K."/>
            <person name="Prochnik S.E."/>
            <person name="Ginger M.L."/>
            <person name="Dacks J.B."/>
            <person name="Carpenter M.L."/>
            <person name="Field M.C."/>
            <person name="Kuo A."/>
            <person name="Paredez A."/>
            <person name="Chapman J."/>
            <person name="Pham J."/>
            <person name="Shu S."/>
            <person name="Neupane R."/>
            <person name="Cipriano M."/>
            <person name="Mancuso J."/>
            <person name="Tu H."/>
            <person name="Salamov A."/>
            <person name="Lindquist E."/>
            <person name="Shapiro H."/>
            <person name="Lucas S."/>
            <person name="Grigoriev I.V."/>
            <person name="Cande W.Z."/>
            <person name="Fulton C."/>
            <person name="Rokhsar D.S."/>
            <person name="Dawson S.C."/>
        </authorList>
    </citation>
    <scope>NUCLEOTIDE SEQUENCE [LARGE SCALE GENOMIC DNA]</scope>
    <source>
        <strain evidence="2 3">NEG-M</strain>
    </source>
</reference>
<keyword evidence="3" id="KW-1185">Reference proteome</keyword>
<dbReference type="EMBL" id="GG738926">
    <property type="protein sequence ID" value="EFC36755.1"/>
    <property type="molecule type" value="Genomic_DNA"/>
</dbReference>
<dbReference type="Pfam" id="PF13768">
    <property type="entry name" value="VWA_3"/>
    <property type="match status" value="1"/>
</dbReference>
<dbReference type="InterPro" id="IPR036465">
    <property type="entry name" value="vWFA_dom_sf"/>
</dbReference>
<evidence type="ECO:0000313" key="2">
    <source>
        <dbReference type="EMBL" id="EFC36755.1"/>
    </source>
</evidence>
<dbReference type="GeneID" id="8860965"/>
<feature type="domain" description="VWFA" evidence="1">
    <location>
        <begin position="74"/>
        <end position="223"/>
    </location>
</feature>
<organism evidence="3">
    <name type="scientific">Naegleria gruberi</name>
    <name type="common">Amoeba</name>
    <dbReference type="NCBI Taxonomy" id="5762"/>
    <lineage>
        <taxon>Eukaryota</taxon>
        <taxon>Discoba</taxon>
        <taxon>Heterolobosea</taxon>
        <taxon>Tetramitia</taxon>
        <taxon>Eutetramitia</taxon>
        <taxon>Vahlkampfiidae</taxon>
        <taxon>Naegleria</taxon>
    </lineage>
</organism>
<name>D2W2J5_NAEGR</name>
<dbReference type="InParanoid" id="D2W2J5"/>
<dbReference type="VEuPathDB" id="AmoebaDB:NAEGRDRAFT_54202"/>
<dbReference type="AlphaFoldDB" id="D2W2J5"/>
<gene>
    <name evidence="2" type="ORF">NAEGRDRAFT_54202</name>
</gene>
<evidence type="ECO:0000259" key="1">
    <source>
        <dbReference type="Pfam" id="PF13768"/>
    </source>
</evidence>
<dbReference type="InterPro" id="IPR002035">
    <property type="entry name" value="VWF_A"/>
</dbReference>
<accession>D2W2J5</accession>
<dbReference type="Proteomes" id="UP000006671">
    <property type="component" value="Unassembled WGS sequence"/>
</dbReference>
<evidence type="ECO:0000313" key="3">
    <source>
        <dbReference type="Proteomes" id="UP000006671"/>
    </source>
</evidence>